<dbReference type="Pfam" id="PF01182">
    <property type="entry name" value="Glucosamine_iso"/>
    <property type="match status" value="1"/>
</dbReference>
<dbReference type="GO" id="GO:0004342">
    <property type="term" value="F:glucosamine-6-phosphate deaminase activity"/>
    <property type="evidence" value="ECO:0007669"/>
    <property type="project" value="UniProtKB-UniRule"/>
</dbReference>
<protein>
    <recommendedName>
        <fullName evidence="8">Glucosamine-6-phosphate isomerase</fullName>
        <ecNumber evidence="8">3.5.99.6</ecNumber>
    </recommendedName>
    <alternativeName>
        <fullName evidence="8">Glucosamine-6-phosphate isomerase</fullName>
    </alternativeName>
</protein>
<accession>A0A8T1WSY3</accession>
<keyword evidence="6 8" id="KW-0378">Hydrolase</keyword>
<evidence type="ECO:0000256" key="2">
    <source>
        <dbReference type="ARBA" id="ARBA00004496"/>
    </source>
</evidence>
<dbReference type="InterPro" id="IPR018321">
    <property type="entry name" value="Glucosamine6P_isomerase_CS"/>
</dbReference>
<dbReference type="GO" id="GO:0016853">
    <property type="term" value="F:isomerase activity"/>
    <property type="evidence" value="ECO:0007669"/>
    <property type="project" value="UniProtKB-KW"/>
</dbReference>
<dbReference type="EC" id="3.5.99.6" evidence="8"/>
<gene>
    <name evidence="10" type="primary">GNPDA2</name>
    <name evidence="10" type="ORF">PHYBOEH_004424</name>
</gene>
<dbReference type="EMBL" id="JAGDFL010000233">
    <property type="protein sequence ID" value="KAG7394983.1"/>
    <property type="molecule type" value="Genomic_DNA"/>
</dbReference>
<evidence type="ECO:0000256" key="6">
    <source>
        <dbReference type="ARBA" id="ARBA00022801"/>
    </source>
</evidence>
<dbReference type="FunFam" id="3.40.50.1360:FF:000004">
    <property type="entry name" value="Glucosamine-6-phosphate isomerase"/>
    <property type="match status" value="1"/>
</dbReference>
<dbReference type="Proteomes" id="UP000693981">
    <property type="component" value="Unassembled WGS sequence"/>
</dbReference>
<evidence type="ECO:0000256" key="4">
    <source>
        <dbReference type="ARBA" id="ARBA00011643"/>
    </source>
</evidence>
<evidence type="ECO:0000259" key="9">
    <source>
        <dbReference type="Pfam" id="PF01182"/>
    </source>
</evidence>
<dbReference type="HAMAP" id="MF_01241">
    <property type="entry name" value="GlcN6P_deamin"/>
    <property type="match status" value="1"/>
</dbReference>
<evidence type="ECO:0000256" key="5">
    <source>
        <dbReference type="ARBA" id="ARBA00022490"/>
    </source>
</evidence>
<reference evidence="10" key="1">
    <citation type="submission" date="2021-02" db="EMBL/GenBank/DDBJ databases">
        <authorList>
            <person name="Palmer J.M."/>
        </authorList>
    </citation>
    <scope>NUCLEOTIDE SEQUENCE</scope>
    <source>
        <strain evidence="10">SCRP23</strain>
    </source>
</reference>
<evidence type="ECO:0000256" key="1">
    <source>
        <dbReference type="ARBA" id="ARBA00000644"/>
    </source>
</evidence>
<name>A0A8T1WSY3_9STRA</name>
<comment type="caution">
    <text evidence="10">The sequence shown here is derived from an EMBL/GenBank/DDBJ whole genome shotgun (WGS) entry which is preliminary data.</text>
</comment>
<dbReference type="CDD" id="cd01399">
    <property type="entry name" value="GlcN6P_deaminase"/>
    <property type="match status" value="1"/>
</dbReference>
<dbReference type="GO" id="GO:0005737">
    <property type="term" value="C:cytoplasm"/>
    <property type="evidence" value="ECO:0007669"/>
    <property type="project" value="UniProtKB-SubCell"/>
</dbReference>
<evidence type="ECO:0000256" key="7">
    <source>
        <dbReference type="ARBA" id="ARBA00023277"/>
    </source>
</evidence>
<dbReference type="InterPro" id="IPR004547">
    <property type="entry name" value="Glucosamine6P_isomerase"/>
</dbReference>
<comment type="catalytic activity">
    <reaction evidence="1 8">
        <text>alpha-D-glucosamine 6-phosphate + H2O = beta-D-fructose 6-phosphate + NH4(+)</text>
        <dbReference type="Rhea" id="RHEA:12172"/>
        <dbReference type="ChEBI" id="CHEBI:15377"/>
        <dbReference type="ChEBI" id="CHEBI:28938"/>
        <dbReference type="ChEBI" id="CHEBI:57634"/>
        <dbReference type="ChEBI" id="CHEBI:75989"/>
        <dbReference type="EC" id="3.5.99.6"/>
    </reaction>
</comment>
<dbReference type="GO" id="GO:0019262">
    <property type="term" value="P:N-acetylneuraminate catabolic process"/>
    <property type="evidence" value="ECO:0007669"/>
    <property type="project" value="TreeGrafter"/>
</dbReference>
<comment type="similarity">
    <text evidence="3 8">Belongs to the glucosamine/galactosamine-6-phosphate isomerase family.</text>
</comment>
<dbReference type="GO" id="GO:0042802">
    <property type="term" value="F:identical protein binding"/>
    <property type="evidence" value="ECO:0007669"/>
    <property type="project" value="TreeGrafter"/>
</dbReference>
<proteinExistence type="inferred from homology"/>
<sequence length="273" mass="30771">MRLIIEDNEDRVATWAATYLRTRINDFKPSADRPFVLGLPTGNSPLLAYKKLIEFHRAGELSFEHVVTFNMDEYVGLPLTHPESYHSFMWNHFFQHVDIKRENVHILNGNAPDLEAECNEYERKIDKAGGIELFLGGIGPDGHIAFNEPGSSLSSRTRVKTLAYDTIVANSRFFDNDVSKVPKMALTVGVGTVMDAREVVIIITGIAKSYALYKVVEEGVNHMWTVSMVQLHKKACIVCDEDATMELRVKTVKYFKGLHETHAKMLIQGNQSA</sequence>
<dbReference type="OrthoDB" id="7663298at2759"/>
<keyword evidence="7 8" id="KW-0119">Carbohydrate metabolism</keyword>
<comment type="subcellular location">
    <subcellularLocation>
        <location evidence="2">Cytoplasm</location>
    </subcellularLocation>
</comment>
<keyword evidence="11" id="KW-1185">Reference proteome</keyword>
<dbReference type="GO" id="GO:0006043">
    <property type="term" value="P:glucosamine catabolic process"/>
    <property type="evidence" value="ECO:0007669"/>
    <property type="project" value="TreeGrafter"/>
</dbReference>
<dbReference type="GO" id="GO:0006046">
    <property type="term" value="P:N-acetylglucosamine catabolic process"/>
    <property type="evidence" value="ECO:0007669"/>
    <property type="project" value="TreeGrafter"/>
</dbReference>
<dbReference type="PROSITE" id="PS01161">
    <property type="entry name" value="GLC_GALNAC_ISOMERASE"/>
    <property type="match status" value="1"/>
</dbReference>
<dbReference type="NCBIfam" id="TIGR00502">
    <property type="entry name" value="nagB"/>
    <property type="match status" value="1"/>
</dbReference>
<feature type="domain" description="Glucosamine/galactosamine-6-phosphate isomerase" evidence="9">
    <location>
        <begin position="8"/>
        <end position="233"/>
    </location>
</feature>
<dbReference type="PANTHER" id="PTHR11280:SF5">
    <property type="entry name" value="GLUCOSAMINE-6-PHOSPHATE ISOMERASE"/>
    <property type="match status" value="1"/>
</dbReference>
<evidence type="ECO:0000256" key="3">
    <source>
        <dbReference type="ARBA" id="ARBA00005526"/>
    </source>
</evidence>
<dbReference type="GO" id="GO:0005975">
    <property type="term" value="P:carbohydrate metabolic process"/>
    <property type="evidence" value="ECO:0007669"/>
    <property type="project" value="InterPro"/>
</dbReference>
<organism evidence="10 11">
    <name type="scientific">Phytophthora boehmeriae</name>
    <dbReference type="NCBI Taxonomy" id="109152"/>
    <lineage>
        <taxon>Eukaryota</taxon>
        <taxon>Sar</taxon>
        <taxon>Stramenopiles</taxon>
        <taxon>Oomycota</taxon>
        <taxon>Peronosporomycetes</taxon>
        <taxon>Peronosporales</taxon>
        <taxon>Peronosporaceae</taxon>
        <taxon>Phytophthora</taxon>
    </lineage>
</organism>
<keyword evidence="10" id="KW-0413">Isomerase</keyword>
<dbReference type="PANTHER" id="PTHR11280">
    <property type="entry name" value="GLUCOSAMINE-6-PHOSPHATE ISOMERASE"/>
    <property type="match status" value="1"/>
</dbReference>
<keyword evidence="5" id="KW-0963">Cytoplasm</keyword>
<evidence type="ECO:0000313" key="10">
    <source>
        <dbReference type="EMBL" id="KAG7394983.1"/>
    </source>
</evidence>
<comment type="subunit">
    <text evidence="4">Homohexamer.</text>
</comment>
<dbReference type="AlphaFoldDB" id="A0A8T1WSY3"/>
<dbReference type="InterPro" id="IPR006148">
    <property type="entry name" value="Glc/Gal-6P_isomerase"/>
</dbReference>
<evidence type="ECO:0000256" key="8">
    <source>
        <dbReference type="RuleBase" id="RU361197"/>
    </source>
</evidence>
<evidence type="ECO:0000313" key="11">
    <source>
        <dbReference type="Proteomes" id="UP000693981"/>
    </source>
</evidence>